<proteinExistence type="predicted"/>
<dbReference type="Pfam" id="PF01826">
    <property type="entry name" value="TIL"/>
    <property type="match status" value="1"/>
</dbReference>
<keyword evidence="7" id="KW-1185">Reference proteome</keyword>
<dbReference type="InterPro" id="IPR014853">
    <property type="entry name" value="VWF/SSPO/ZAN-like_Cys-rich_dom"/>
</dbReference>
<dbReference type="InterPro" id="IPR036084">
    <property type="entry name" value="Ser_inhib-like_sf"/>
</dbReference>
<feature type="domain" description="VWFD" evidence="5">
    <location>
        <begin position="1040"/>
        <end position="1229"/>
    </location>
</feature>
<evidence type="ECO:0000256" key="4">
    <source>
        <dbReference type="SAM" id="MobiDB-lite"/>
    </source>
</evidence>
<dbReference type="InterPro" id="IPR036383">
    <property type="entry name" value="TSP1_rpt_sf"/>
</dbReference>
<feature type="domain" description="VWFD" evidence="5">
    <location>
        <begin position="1483"/>
        <end position="1667"/>
    </location>
</feature>
<dbReference type="CDD" id="cd19941">
    <property type="entry name" value="TIL"/>
    <property type="match status" value="2"/>
</dbReference>
<feature type="region of interest" description="Disordered" evidence="4">
    <location>
        <begin position="182"/>
        <end position="204"/>
    </location>
</feature>
<reference evidence="6 7" key="1">
    <citation type="submission" date="2020-06" db="EMBL/GenBank/DDBJ databases">
        <authorList>
            <person name="Li R."/>
            <person name="Bekaert M."/>
        </authorList>
    </citation>
    <scope>NUCLEOTIDE SEQUENCE [LARGE SCALE GENOMIC DNA]</scope>
    <source>
        <strain evidence="7">wild</strain>
    </source>
</reference>
<dbReference type="Pfam" id="PF00094">
    <property type="entry name" value="VWD"/>
    <property type="match status" value="3"/>
</dbReference>
<dbReference type="PROSITE" id="PS50092">
    <property type="entry name" value="TSP1"/>
    <property type="match status" value="6"/>
</dbReference>
<dbReference type="SUPFAM" id="SSF57567">
    <property type="entry name" value="Serine protease inhibitors"/>
    <property type="match status" value="2"/>
</dbReference>
<evidence type="ECO:0000256" key="1">
    <source>
        <dbReference type="ARBA" id="ARBA00022837"/>
    </source>
</evidence>
<protein>
    <recommendedName>
        <fullName evidence="5">VWFD domain-containing protein</fullName>
    </recommendedName>
</protein>
<dbReference type="SMART" id="SM00216">
    <property type="entry name" value="VWD"/>
    <property type="match status" value="3"/>
</dbReference>
<evidence type="ECO:0000313" key="7">
    <source>
        <dbReference type="Proteomes" id="UP000507470"/>
    </source>
</evidence>
<dbReference type="Pfam" id="PF00090">
    <property type="entry name" value="TSP_1"/>
    <property type="match status" value="4"/>
</dbReference>
<dbReference type="InterPro" id="IPR050780">
    <property type="entry name" value="Mucin_vWF_Thrombospondin_sf"/>
</dbReference>
<dbReference type="SMART" id="SM00209">
    <property type="entry name" value="TSP1"/>
    <property type="match status" value="8"/>
</dbReference>
<dbReference type="Gene3D" id="2.20.100.10">
    <property type="entry name" value="Thrombospondin type-1 (TSP1) repeat"/>
    <property type="match status" value="8"/>
</dbReference>
<dbReference type="FunFam" id="2.20.100.10:FF:000001">
    <property type="entry name" value="semaphorin-5A isoform X1"/>
    <property type="match status" value="3"/>
</dbReference>
<feature type="compositionally biased region" description="Polar residues" evidence="4">
    <location>
        <begin position="184"/>
        <end position="199"/>
    </location>
</feature>
<sequence length="1670" mass="184482">MFTVKQCAHQDTNIAICAKKLNRSLKHNTDVAACFVGVDVTDITHIPQRTTAAPATVISRVRVIMDGVVGVRGIAGVVVIVTIIVQKGDKERVVHIPIVAVIAENMEKKIITVNPRDVRHYRSRACNNPSPYNGGRGCSGSSTDYKYFSCHQSYCKVNGGWSNWNYGNWGSCSASCKKCGSSSNPKQSQLRNRRCNNPPQGCGGRSCSGSSYYYSYRDCNTQYCKVNGGWSSWYSWGSWNSCSASCRTCGSSVIPLQSRTRRRSCNNPSPACGGHSCYGSSYTTASRYCNTAYCKGSHDLINGGWSSWKPWGSWDKCSAVCKPCGSSTDPSKTRRRYRVCNNPTPACKGNSCSGSPYITASKSCNIHYCKVNGGWGSWEPWTKGTNCSAECRKEGSLSPTQTLTRKRLCNRPSPRCNGQSCTGSASDKTVQDCNTQNCPIDGYWEWGHWGAWDECSKTCDSGSHKRIRFNKCIGPKYGGKPCSKHVTKTHTYHRSCNRNIPCPVDGGWASFRSWSEWTQCSRSCGGGLREKIRYRYCTNPRPLHGGKKCNGLDKDNLFEDCNTLKCPSFCTCFGYGDPHYYTPDGAEIHFMGTCKYTLWKSTIPNDACSFRVETKNERRYGQTKVAYTRMIDFFIGQNKIRILQGGTTLLNGIAVGLPTLTANNSIEITRSGSYITAIHSKCNIRVQFDGSHMIDIKVSKNHFSGNLTGLCGNCNGNAKDDYQTKSGKDVSGFGWAGYATIGNSYKVFDDSDQPDLNCADAEDPGECSDKDKKLAKTDDYCGYLLSESSPFKICRESKKVDFTKMYSSCEFDVCSSDKDNANCQTLESTALACSQHGYRVKWRSLKFCPLTCTGDFVYKTTVSCTNTCDNPTATKNCQDPPVDGCTCPDKTYLNGGKCVPIEKCGSCNLKIGGISSKLAFGDVYPKGDCIVSQRCDMVNGTFELVTIPAKKICQLDEWCKTNNFGMYDCTKKPINGGWQISGNWSNWSTCSKTCNGGIRQRTRDRSCTNPKPQYGGTSCAGSIKEISYESCNTLKCPSFCTCFGYGDPHYYTPDGAEIHFMGTCKYTLWKSTIPNDACSFRVETKNERRYGQTKVAYTRMIDFFIEQNKIRILQGGTTLLNGIAVGLPTLTANNSIEITRSGSYITAIHSKCNIRVQFDGSHMIDVKVSKNHFSGNLTGLCGNCNGNAKDDYQTKSGKDVSGLGWAGYATIGNSYKVLDDSDQPDLNCADAEDPGECSDKDKELAKTDDYCGYLLSESSPFKICRESKKVDFTKMYSSCEFDSKMEELEILSLDLHRGFCIQNNSILYQYMRQPNSHKNCQDPPVDGCTCPDKTYLNGGKCVPIEKCGSCNLKIGGISSKLAFGDVYPKGDCIVSQRCDMVNGTFELVTIPAKKICQLDEWCKTNNFGMYDCTKKPINGGWQITGNWSDWSTCSKTCNGGIRQRTRSRSCTNPKPQYGGTSCAGSIKEISYESCNTLKCPSFCSCEGSGDPHYYTPDGAVIHFMGTCKYTLWKSTIPDDQCEFKVETKNERRYGYTHVSYTRMIDFYMGNSQIRFLHGGNVLINGFRASLPVKTGNDNIEVSRSGSFISAVHSKCNIRVQFDGYHLVNVKVSKNYFAGNLTGLCGNCNGNYRDDLQTKEGKDVSSKGGQGYADIGNSYKVTDDSDLPNTK</sequence>
<dbReference type="Gene3D" id="2.10.25.10">
    <property type="entry name" value="Laminin"/>
    <property type="match status" value="2"/>
</dbReference>
<evidence type="ECO:0000256" key="2">
    <source>
        <dbReference type="ARBA" id="ARBA00023157"/>
    </source>
</evidence>
<dbReference type="Proteomes" id="UP000507470">
    <property type="component" value="Unassembled WGS sequence"/>
</dbReference>
<feature type="region of interest" description="Disordered" evidence="4">
    <location>
        <begin position="1638"/>
        <end position="1670"/>
    </location>
</feature>
<accession>A0A6J8DLZ6</accession>
<dbReference type="InterPro" id="IPR001846">
    <property type="entry name" value="VWF_type-D"/>
</dbReference>
<dbReference type="InterPro" id="IPR002919">
    <property type="entry name" value="TIL_dom"/>
</dbReference>
<evidence type="ECO:0000256" key="3">
    <source>
        <dbReference type="ARBA" id="ARBA00023180"/>
    </source>
</evidence>
<dbReference type="PANTHER" id="PTHR11339:SF402">
    <property type="entry name" value="VWFD DOMAIN-CONTAINING PROTEIN"/>
    <property type="match status" value="1"/>
</dbReference>
<dbReference type="InterPro" id="IPR000884">
    <property type="entry name" value="TSP1_rpt"/>
</dbReference>
<keyword evidence="1" id="KW-0106">Calcium</keyword>
<dbReference type="OrthoDB" id="6135429at2759"/>
<name>A0A6J8DLZ6_MYTCO</name>
<gene>
    <name evidence="6" type="ORF">MCOR_41331</name>
</gene>
<dbReference type="PANTHER" id="PTHR11339">
    <property type="entry name" value="EXTRACELLULAR MATRIX GLYCOPROTEIN RELATED"/>
    <property type="match status" value="1"/>
</dbReference>
<dbReference type="SMART" id="SM00832">
    <property type="entry name" value="C8"/>
    <property type="match status" value="1"/>
</dbReference>
<keyword evidence="3" id="KW-0325">Glycoprotein</keyword>
<evidence type="ECO:0000259" key="5">
    <source>
        <dbReference type="PROSITE" id="PS51233"/>
    </source>
</evidence>
<dbReference type="PROSITE" id="PS51233">
    <property type="entry name" value="VWFD"/>
    <property type="match status" value="3"/>
</dbReference>
<evidence type="ECO:0000313" key="6">
    <source>
        <dbReference type="EMBL" id="CAC5407900.1"/>
    </source>
</evidence>
<feature type="domain" description="VWFD" evidence="5">
    <location>
        <begin position="570"/>
        <end position="759"/>
    </location>
</feature>
<keyword evidence="2" id="KW-1015">Disulfide bond</keyword>
<organism evidence="6 7">
    <name type="scientific">Mytilus coruscus</name>
    <name type="common">Sea mussel</name>
    <dbReference type="NCBI Taxonomy" id="42192"/>
    <lineage>
        <taxon>Eukaryota</taxon>
        <taxon>Metazoa</taxon>
        <taxon>Spiralia</taxon>
        <taxon>Lophotrochozoa</taxon>
        <taxon>Mollusca</taxon>
        <taxon>Bivalvia</taxon>
        <taxon>Autobranchia</taxon>
        <taxon>Pteriomorphia</taxon>
        <taxon>Mytilida</taxon>
        <taxon>Mytiloidea</taxon>
        <taxon>Mytilidae</taxon>
        <taxon>Mytilinae</taxon>
        <taxon>Mytilus</taxon>
    </lineage>
</organism>
<dbReference type="EMBL" id="CACVKT020007423">
    <property type="protein sequence ID" value="CAC5407900.1"/>
    <property type="molecule type" value="Genomic_DNA"/>
</dbReference>
<dbReference type="SUPFAM" id="SSF82895">
    <property type="entry name" value="TSP-1 type 1 repeat"/>
    <property type="match status" value="6"/>
</dbReference>